<protein>
    <submittedName>
        <fullName evidence="3">Uncharacterized protein</fullName>
    </submittedName>
</protein>
<proteinExistence type="predicted"/>
<reference evidence="4" key="1">
    <citation type="submission" date="2016-10" db="EMBL/GenBank/DDBJ databases">
        <authorList>
            <person name="Varghese N."/>
            <person name="Submissions S."/>
        </authorList>
    </citation>
    <scope>NUCLEOTIDE SEQUENCE [LARGE SCALE GENOMIC DNA]</scope>
    <source>
        <strain evidence="4">CGMCC 4.5579</strain>
    </source>
</reference>
<accession>A0A1I6B2D8</accession>
<organism evidence="3 4">
    <name type="scientific">Amycolatopsis arida</name>
    <dbReference type="NCBI Taxonomy" id="587909"/>
    <lineage>
        <taxon>Bacteria</taxon>
        <taxon>Bacillati</taxon>
        <taxon>Actinomycetota</taxon>
        <taxon>Actinomycetes</taxon>
        <taxon>Pseudonocardiales</taxon>
        <taxon>Pseudonocardiaceae</taxon>
        <taxon>Amycolatopsis</taxon>
    </lineage>
</organism>
<feature type="transmembrane region" description="Helical" evidence="2">
    <location>
        <begin position="220"/>
        <end position="244"/>
    </location>
</feature>
<evidence type="ECO:0000256" key="1">
    <source>
        <dbReference type="SAM" id="MobiDB-lite"/>
    </source>
</evidence>
<sequence length="250" mass="27880">MRGWGLVRLGCGCWSRLFARRVPSPARTGIWWTRRPRAGRGAPRRRQRREVNAAARPGLGGPLDVKTGSMGGSLEAGHILGNRWCCETRREVPNQWHGVSGPVEPYEQALGRWREVDLLFIQGSTGPPGPVRIATASSAPPLLATAWQLQLQQAVSPPFWRRSYRGGFRWVTHMLEWIVNAPAKKRLPPRVAATHFGRQDFVLGHDNTRFGHTVHGAIEILTISMALVISFAILLVGITATIYFDTRKNN</sequence>
<evidence type="ECO:0000313" key="4">
    <source>
        <dbReference type="Proteomes" id="UP000198727"/>
    </source>
</evidence>
<keyword evidence="2" id="KW-1133">Transmembrane helix</keyword>
<keyword evidence="2" id="KW-0472">Membrane</keyword>
<feature type="region of interest" description="Disordered" evidence="1">
    <location>
        <begin position="35"/>
        <end position="66"/>
    </location>
</feature>
<keyword evidence="2" id="KW-0812">Transmembrane</keyword>
<name>A0A1I6B2D8_9PSEU</name>
<dbReference type="Proteomes" id="UP000198727">
    <property type="component" value="Unassembled WGS sequence"/>
</dbReference>
<evidence type="ECO:0000313" key="3">
    <source>
        <dbReference type="EMBL" id="SFQ75079.1"/>
    </source>
</evidence>
<evidence type="ECO:0000256" key="2">
    <source>
        <dbReference type="SAM" id="Phobius"/>
    </source>
</evidence>
<dbReference type="EMBL" id="FOWW01000020">
    <property type="protein sequence ID" value="SFQ75079.1"/>
    <property type="molecule type" value="Genomic_DNA"/>
</dbReference>
<keyword evidence="4" id="KW-1185">Reference proteome</keyword>
<dbReference type="AlphaFoldDB" id="A0A1I6B2D8"/>
<feature type="compositionally biased region" description="Basic residues" evidence="1">
    <location>
        <begin position="35"/>
        <end position="48"/>
    </location>
</feature>
<gene>
    <name evidence="3" type="ORF">SAMN05421810_1205</name>
</gene>